<dbReference type="Gene3D" id="3.40.220.10">
    <property type="entry name" value="Leucine Aminopeptidase, subunit E, domain 1"/>
    <property type="match status" value="1"/>
</dbReference>
<keyword evidence="2" id="KW-0031">Aminopeptidase</keyword>
<dbReference type="InterPro" id="IPR008283">
    <property type="entry name" value="Peptidase_M17_N"/>
</dbReference>
<name>A0A378NEX5_MANHA</name>
<evidence type="ECO:0000259" key="1">
    <source>
        <dbReference type="Pfam" id="PF02789"/>
    </source>
</evidence>
<organism evidence="2 3">
    <name type="scientific">Mannheimia haemolytica</name>
    <name type="common">Pasteurella haemolytica</name>
    <dbReference type="NCBI Taxonomy" id="75985"/>
    <lineage>
        <taxon>Bacteria</taxon>
        <taxon>Pseudomonadati</taxon>
        <taxon>Pseudomonadota</taxon>
        <taxon>Gammaproteobacteria</taxon>
        <taxon>Pasteurellales</taxon>
        <taxon>Pasteurellaceae</taxon>
        <taxon>Mannheimia</taxon>
    </lineage>
</organism>
<dbReference type="InterPro" id="IPR043472">
    <property type="entry name" value="Macro_dom-like"/>
</dbReference>
<keyword evidence="2" id="KW-0378">Hydrolase</keyword>
<accession>A0A378NEX5</accession>
<dbReference type="Proteomes" id="UP000254802">
    <property type="component" value="Unassembled WGS sequence"/>
</dbReference>
<keyword evidence="2" id="KW-0645">Protease</keyword>
<dbReference type="EMBL" id="UGPN01000002">
    <property type="protein sequence ID" value="STY64508.1"/>
    <property type="molecule type" value="Genomic_DNA"/>
</dbReference>
<dbReference type="SUPFAM" id="SSF52949">
    <property type="entry name" value="Macro domain-like"/>
    <property type="match status" value="1"/>
</dbReference>
<dbReference type="Pfam" id="PF02789">
    <property type="entry name" value="Peptidase_M17_N"/>
    <property type="match status" value="1"/>
</dbReference>
<gene>
    <name evidence="2" type="primary">pepA_1</name>
    <name evidence="2" type="ORF">NCTC10638_03690</name>
</gene>
<proteinExistence type="predicted"/>
<evidence type="ECO:0000313" key="3">
    <source>
        <dbReference type="Proteomes" id="UP000254802"/>
    </source>
</evidence>
<protein>
    <submittedName>
        <fullName evidence="2">Cytosol aminopeptidase</fullName>
        <ecNumber evidence="2">3.4.11.1</ecNumber>
    </submittedName>
</protein>
<feature type="domain" description="Peptidase M17 leucyl aminopeptidase N-terminal" evidence="1">
    <location>
        <begin position="19"/>
        <end position="58"/>
    </location>
</feature>
<dbReference type="AlphaFoldDB" id="A0A378NEX5"/>
<dbReference type="GO" id="GO:0070006">
    <property type="term" value="F:metalloaminopeptidase activity"/>
    <property type="evidence" value="ECO:0007669"/>
    <property type="project" value="InterPro"/>
</dbReference>
<dbReference type="EC" id="3.4.11.1" evidence="2"/>
<reference evidence="2 3" key="1">
    <citation type="submission" date="2018-06" db="EMBL/GenBank/DDBJ databases">
        <authorList>
            <consortium name="Pathogen Informatics"/>
            <person name="Doyle S."/>
        </authorList>
    </citation>
    <scope>NUCLEOTIDE SEQUENCE [LARGE SCALE GENOMIC DNA]</scope>
    <source>
        <strain evidence="2 3">NCTC10638</strain>
    </source>
</reference>
<sequence length="74" mass="8462">MEFSVKNGSVEKQRTACLVVGVYEPRRLCSAAEQLDKLSNGYISTLLRRGDLEAKQGKPYSCIMCRMYSLIEYY</sequence>
<evidence type="ECO:0000313" key="2">
    <source>
        <dbReference type="EMBL" id="STY64508.1"/>
    </source>
</evidence>
<dbReference type="GO" id="GO:0006508">
    <property type="term" value="P:proteolysis"/>
    <property type="evidence" value="ECO:0007669"/>
    <property type="project" value="InterPro"/>
</dbReference>